<dbReference type="Pfam" id="PF00665">
    <property type="entry name" value="rve"/>
    <property type="match status" value="1"/>
</dbReference>
<gene>
    <name evidence="2" type="ORF">T02_14335</name>
</gene>
<proteinExistence type="predicted"/>
<accession>A0A0V1KMM7</accession>
<evidence type="ECO:0000259" key="1">
    <source>
        <dbReference type="PROSITE" id="PS50994"/>
    </source>
</evidence>
<dbReference type="OrthoDB" id="5920683at2759"/>
<evidence type="ECO:0000313" key="3">
    <source>
        <dbReference type="Proteomes" id="UP000054721"/>
    </source>
</evidence>
<reference evidence="2 3" key="1">
    <citation type="submission" date="2015-05" db="EMBL/GenBank/DDBJ databases">
        <title>Evolution of Trichinella species and genotypes.</title>
        <authorList>
            <person name="Korhonen P.K."/>
            <person name="Edoardo P."/>
            <person name="Giuseppe L.R."/>
            <person name="Gasser R.B."/>
        </authorList>
    </citation>
    <scope>NUCLEOTIDE SEQUENCE [LARGE SCALE GENOMIC DNA]</scope>
    <source>
        <strain evidence="2">ISS10</strain>
    </source>
</reference>
<dbReference type="GO" id="GO:0015074">
    <property type="term" value="P:DNA integration"/>
    <property type="evidence" value="ECO:0007669"/>
    <property type="project" value="InterPro"/>
</dbReference>
<comment type="caution">
    <text evidence="2">The sequence shown here is derived from an EMBL/GenBank/DDBJ whole genome shotgun (WGS) entry which is preliminary data.</text>
</comment>
<dbReference type="InterPro" id="IPR001584">
    <property type="entry name" value="Integrase_cat-core"/>
</dbReference>
<feature type="domain" description="Integrase catalytic" evidence="1">
    <location>
        <begin position="1"/>
        <end position="112"/>
    </location>
</feature>
<dbReference type="GO" id="GO:0003676">
    <property type="term" value="F:nucleic acid binding"/>
    <property type="evidence" value="ECO:0007669"/>
    <property type="project" value="InterPro"/>
</dbReference>
<dbReference type="InterPro" id="IPR012337">
    <property type="entry name" value="RNaseH-like_sf"/>
</dbReference>
<evidence type="ECO:0000313" key="2">
    <source>
        <dbReference type="EMBL" id="KRZ48337.1"/>
    </source>
</evidence>
<dbReference type="AlphaFoldDB" id="A0A0V1KMM7"/>
<dbReference type="InterPro" id="IPR039537">
    <property type="entry name" value="Retrotran_Ty1/copia-like"/>
</dbReference>
<dbReference type="PROSITE" id="PS50994">
    <property type="entry name" value="INTEGRASE"/>
    <property type="match status" value="1"/>
</dbReference>
<sequence>MRQNSIGGSKYFVTFIDDHSRWCETYFLKNRNEVVDAFMDFKSHAENQTGNKIKTLRSDNATEYCSENFQKFLRVNGIRHETSVQYTPQQNGVAERKNRTLLDMARCMLLES</sequence>
<protein>
    <submittedName>
        <fullName evidence="2">Retrovirus-related Pol polyprotein from transposon TNT 1-94</fullName>
    </submittedName>
</protein>
<dbReference type="EMBL" id="JYDW01000423">
    <property type="protein sequence ID" value="KRZ48337.1"/>
    <property type="molecule type" value="Genomic_DNA"/>
</dbReference>
<dbReference type="SUPFAM" id="SSF53098">
    <property type="entry name" value="Ribonuclease H-like"/>
    <property type="match status" value="1"/>
</dbReference>
<keyword evidence="3" id="KW-1185">Reference proteome</keyword>
<dbReference type="Gene3D" id="3.30.420.10">
    <property type="entry name" value="Ribonuclease H-like superfamily/Ribonuclease H"/>
    <property type="match status" value="1"/>
</dbReference>
<organism evidence="2 3">
    <name type="scientific">Trichinella nativa</name>
    <dbReference type="NCBI Taxonomy" id="6335"/>
    <lineage>
        <taxon>Eukaryota</taxon>
        <taxon>Metazoa</taxon>
        <taxon>Ecdysozoa</taxon>
        <taxon>Nematoda</taxon>
        <taxon>Enoplea</taxon>
        <taxon>Dorylaimia</taxon>
        <taxon>Trichinellida</taxon>
        <taxon>Trichinellidae</taxon>
        <taxon>Trichinella</taxon>
    </lineage>
</organism>
<dbReference type="InterPro" id="IPR036397">
    <property type="entry name" value="RNaseH_sf"/>
</dbReference>
<dbReference type="STRING" id="6335.A0A0V1KMM7"/>
<dbReference type="PANTHER" id="PTHR42648">
    <property type="entry name" value="TRANSPOSASE, PUTATIVE-RELATED"/>
    <property type="match status" value="1"/>
</dbReference>
<dbReference type="Proteomes" id="UP000054721">
    <property type="component" value="Unassembled WGS sequence"/>
</dbReference>
<name>A0A0V1KMM7_9BILA</name>
<dbReference type="PANTHER" id="PTHR42648:SF18">
    <property type="entry name" value="RETROTRANSPOSON, UNCLASSIFIED-LIKE PROTEIN"/>
    <property type="match status" value="1"/>
</dbReference>